<dbReference type="EMBL" id="JAWDGP010005296">
    <property type="protein sequence ID" value="KAK3758180.1"/>
    <property type="molecule type" value="Genomic_DNA"/>
</dbReference>
<evidence type="ECO:0000313" key="3">
    <source>
        <dbReference type="EMBL" id="KAK3758180.1"/>
    </source>
</evidence>
<protein>
    <recommendedName>
        <fullName evidence="2">NXPE C-terminal domain-containing protein</fullName>
    </recommendedName>
</protein>
<dbReference type="PANTHER" id="PTHR16165">
    <property type="entry name" value="NXPE FAMILY MEMBER"/>
    <property type="match status" value="1"/>
</dbReference>
<dbReference type="AlphaFoldDB" id="A0AAE0YW53"/>
<feature type="region of interest" description="Disordered" evidence="1">
    <location>
        <begin position="131"/>
        <end position="202"/>
    </location>
</feature>
<name>A0AAE0YW53_9GAST</name>
<feature type="compositionally biased region" description="Acidic residues" evidence="1">
    <location>
        <begin position="174"/>
        <end position="185"/>
    </location>
</feature>
<keyword evidence="4" id="KW-1185">Reference proteome</keyword>
<dbReference type="PANTHER" id="PTHR16165:SF5">
    <property type="entry name" value="NXPE FAMILY MEMBER 3"/>
    <property type="match status" value="1"/>
</dbReference>
<sequence length="826" mass="93548">MNPWAVLNIKRFCERSPVKAVTSTVCVVLLCLCAFSSRLDPLTRMKLFADKQAFYIDVKEESEQIHNEALSAETTGPNQPEVETLRLHEEVNSDAKIDAMETTIKSGERQSNFAKQKENLNQVKKRVMIVDSKRSKHQNDTAERKIYSDEIDKTKGKVAPKGLQQNAMKPPQLPEEEEEEEEEEERNPMQSEERARKARKFPNARIDGQRLRQITMEEALRKFRFKTSEECINRCLQKTSDGHILSHPSICNITKQGKWTNALQKGRVPLTPFLDGDVYVYPYERKYLNYPEPPDSSYLPSAKKSRIVLAVYAMRGKISTATCKLGGTVTARLDLVDEAGRLRTSGGDEVRAWVGATHDHNGEPIDSMFPRAMASVADLNNGSYLINVSCLWAGRSHLIVTLRYPREFLKMVVQTVRRGLSRFLGARFKKGEITEEVPCLATPNIPGRPCVCNMTSLNGGGHFYCARPLDTRLSCNDWTVSGTMTRVTPDNMADAEGKYVMKRGESIVPTDNIRIFTEPNAKSGNDEEEGDAKFDYKRRKVGNMSDEINIPTQLFMPSPTEPCTKVSRKVSWTTPRPTGYWRDADRTWVSLLCREPIVTKTWMRACLKDSSVWIIGDSNGIRLYYKVADSTELGRLDYGPMPFFDVMTRSSVKDNIQVHFSPHEHPLYVTKEWKQLDVNFIGVSDKIDDIPSKGRQFLIIHYFLHLTPVHLGVAHSRLVAARDAILRLLARNPQAVVAIRGPHTVSLNHDYNIAIGGDSLAHYLVVIIREVFEDLQDRVIFLDGWETSLSLESAGIHPRGPVASEMARKFFSFICDERIGSNIENN</sequence>
<evidence type="ECO:0000259" key="2">
    <source>
        <dbReference type="Pfam" id="PF24536"/>
    </source>
</evidence>
<proteinExistence type="predicted"/>
<evidence type="ECO:0000313" key="4">
    <source>
        <dbReference type="Proteomes" id="UP001283361"/>
    </source>
</evidence>
<accession>A0AAE0YW53</accession>
<evidence type="ECO:0000256" key="1">
    <source>
        <dbReference type="SAM" id="MobiDB-lite"/>
    </source>
</evidence>
<feature type="compositionally biased region" description="Basic and acidic residues" evidence="1">
    <location>
        <begin position="131"/>
        <end position="155"/>
    </location>
</feature>
<gene>
    <name evidence="3" type="ORF">RRG08_027812</name>
</gene>
<comment type="caution">
    <text evidence="3">The sequence shown here is derived from an EMBL/GenBank/DDBJ whole genome shotgun (WGS) entry which is preliminary data.</text>
</comment>
<dbReference type="InterPro" id="IPR057106">
    <property type="entry name" value="NXPE4_C"/>
</dbReference>
<feature type="domain" description="NXPE C-terminal" evidence="2">
    <location>
        <begin position="588"/>
        <end position="815"/>
    </location>
</feature>
<dbReference type="Pfam" id="PF24536">
    <property type="entry name" value="NXPE4_C"/>
    <property type="match status" value="1"/>
</dbReference>
<organism evidence="3 4">
    <name type="scientific">Elysia crispata</name>
    <name type="common">lettuce slug</name>
    <dbReference type="NCBI Taxonomy" id="231223"/>
    <lineage>
        <taxon>Eukaryota</taxon>
        <taxon>Metazoa</taxon>
        <taxon>Spiralia</taxon>
        <taxon>Lophotrochozoa</taxon>
        <taxon>Mollusca</taxon>
        <taxon>Gastropoda</taxon>
        <taxon>Heterobranchia</taxon>
        <taxon>Euthyneura</taxon>
        <taxon>Panpulmonata</taxon>
        <taxon>Sacoglossa</taxon>
        <taxon>Placobranchoidea</taxon>
        <taxon>Plakobranchidae</taxon>
        <taxon>Elysia</taxon>
    </lineage>
</organism>
<dbReference type="Proteomes" id="UP001283361">
    <property type="component" value="Unassembled WGS sequence"/>
</dbReference>
<reference evidence="3" key="1">
    <citation type="journal article" date="2023" name="G3 (Bethesda)">
        <title>A reference genome for the long-term kleptoplast-retaining sea slug Elysia crispata morphotype clarki.</title>
        <authorList>
            <person name="Eastman K.E."/>
            <person name="Pendleton A.L."/>
            <person name="Shaikh M.A."/>
            <person name="Suttiyut T."/>
            <person name="Ogas R."/>
            <person name="Tomko P."/>
            <person name="Gavelis G."/>
            <person name="Widhalm J.R."/>
            <person name="Wisecaver J.H."/>
        </authorList>
    </citation>
    <scope>NUCLEOTIDE SEQUENCE</scope>
    <source>
        <strain evidence="3">ECLA1</strain>
    </source>
</reference>